<gene>
    <name evidence="3" type="ORF">G6F64_005751</name>
</gene>
<name>A0A9P6XA18_RHIOR</name>
<feature type="compositionally biased region" description="Low complexity" evidence="1">
    <location>
        <begin position="216"/>
        <end position="292"/>
    </location>
</feature>
<protein>
    <recommendedName>
        <fullName evidence="5">Secreted protein</fullName>
    </recommendedName>
</protein>
<evidence type="ECO:0008006" key="5">
    <source>
        <dbReference type="Google" id="ProtNLM"/>
    </source>
</evidence>
<comment type="caution">
    <text evidence="3">The sequence shown here is derived from an EMBL/GenBank/DDBJ whole genome shotgun (WGS) entry which is preliminary data.</text>
</comment>
<keyword evidence="2" id="KW-0732">Signal</keyword>
<feature type="compositionally biased region" description="Basic and acidic residues" evidence="1">
    <location>
        <begin position="194"/>
        <end position="215"/>
    </location>
</feature>
<sequence length="362" mass="38297">MVNTLALIASASFLSSFVNAYGMIAQVVDANNFCVFLPPANSKNRNIADTEWEGQAFCLGNTPKATKAGKLNSDFIQSAHYLATDKYVQVTGQMDPSKQKLNATDDGGQFDVKAPKGSSCAGWKYYVNLIEPVTKTYCMRCCNDDRTCNRGISEKGCFHIIPGDYTGPYGGVEDGYPNDGDANSGSSTSTTTTTKERKTTTTTKEHKTTTKEHKTTTTTHTTPSPTTTTTTQEVVPTTTITTEDVAPVTTTTTTTKEVVPTTTTTEAPKTTTISEFATTTTKPAALNPSPETSSKDSSNDSSNGPSKDSSNNPSTGSSKTSNIALSENEEASAQSVSGVASFKPATIITLSATLATIVFMMA</sequence>
<evidence type="ECO:0000313" key="3">
    <source>
        <dbReference type="EMBL" id="KAG1308843.1"/>
    </source>
</evidence>
<dbReference type="EMBL" id="JAANQT010000723">
    <property type="protein sequence ID" value="KAG1308843.1"/>
    <property type="molecule type" value="Genomic_DNA"/>
</dbReference>
<dbReference type="AlphaFoldDB" id="A0A9P6XA18"/>
<reference evidence="3" key="1">
    <citation type="journal article" date="2020" name="Microb. Genom.">
        <title>Genetic diversity of clinical and environmental Mucorales isolates obtained from an investigation of mucormycosis cases among solid organ transplant recipients.</title>
        <authorList>
            <person name="Nguyen M.H."/>
            <person name="Kaul D."/>
            <person name="Muto C."/>
            <person name="Cheng S.J."/>
            <person name="Richter R.A."/>
            <person name="Bruno V.M."/>
            <person name="Liu G."/>
            <person name="Beyhan S."/>
            <person name="Sundermann A.J."/>
            <person name="Mounaud S."/>
            <person name="Pasculle A.W."/>
            <person name="Nierman W.C."/>
            <person name="Driscoll E."/>
            <person name="Cumbie R."/>
            <person name="Clancy C.J."/>
            <person name="Dupont C.L."/>
        </authorList>
    </citation>
    <scope>NUCLEOTIDE SEQUENCE</scope>
    <source>
        <strain evidence="3">GL11</strain>
    </source>
</reference>
<feature type="region of interest" description="Disordered" evidence="1">
    <location>
        <begin position="170"/>
        <end position="322"/>
    </location>
</feature>
<dbReference type="Proteomes" id="UP000716291">
    <property type="component" value="Unassembled WGS sequence"/>
</dbReference>
<evidence type="ECO:0000313" key="4">
    <source>
        <dbReference type="Proteomes" id="UP000716291"/>
    </source>
</evidence>
<accession>A0A9P6XA18</accession>
<keyword evidence="4" id="KW-1185">Reference proteome</keyword>
<feature type="signal peptide" evidence="2">
    <location>
        <begin position="1"/>
        <end position="20"/>
    </location>
</feature>
<feature type="chain" id="PRO_5040107427" description="Secreted protein" evidence="2">
    <location>
        <begin position="21"/>
        <end position="362"/>
    </location>
</feature>
<proteinExistence type="predicted"/>
<feature type="compositionally biased region" description="Low complexity" evidence="1">
    <location>
        <begin position="299"/>
        <end position="314"/>
    </location>
</feature>
<organism evidence="3 4">
    <name type="scientific">Rhizopus oryzae</name>
    <name type="common">Mucormycosis agent</name>
    <name type="synonym">Rhizopus arrhizus var. delemar</name>
    <dbReference type="NCBI Taxonomy" id="64495"/>
    <lineage>
        <taxon>Eukaryota</taxon>
        <taxon>Fungi</taxon>
        <taxon>Fungi incertae sedis</taxon>
        <taxon>Mucoromycota</taxon>
        <taxon>Mucoromycotina</taxon>
        <taxon>Mucoromycetes</taxon>
        <taxon>Mucorales</taxon>
        <taxon>Mucorineae</taxon>
        <taxon>Rhizopodaceae</taxon>
        <taxon>Rhizopus</taxon>
    </lineage>
</organism>
<evidence type="ECO:0000256" key="1">
    <source>
        <dbReference type="SAM" id="MobiDB-lite"/>
    </source>
</evidence>
<evidence type="ECO:0000256" key="2">
    <source>
        <dbReference type="SAM" id="SignalP"/>
    </source>
</evidence>